<comment type="subcellular location">
    <subcellularLocation>
        <location evidence="1 8">Cell membrane</location>
        <topology evidence="1 8">Multi-pass membrane protein</topology>
    </subcellularLocation>
</comment>
<feature type="transmembrane region" description="Helical" evidence="8">
    <location>
        <begin position="251"/>
        <end position="273"/>
    </location>
</feature>
<dbReference type="Proteomes" id="UP000249590">
    <property type="component" value="Unassembled WGS sequence"/>
</dbReference>
<reference evidence="10 11" key="1">
    <citation type="submission" date="2018-05" db="EMBL/GenBank/DDBJ databases">
        <title>Acuticoccus sediminis sp. nov., isolated from deep-sea sediment of Indian Ocean.</title>
        <authorList>
            <person name="Liu X."/>
            <person name="Lai Q."/>
            <person name="Du Y."/>
            <person name="Sun F."/>
            <person name="Zhang X."/>
            <person name="Wang S."/>
            <person name="Shao Z."/>
        </authorList>
    </citation>
    <scope>NUCLEOTIDE SEQUENCE [LARGE SCALE GENOMIC DNA]</scope>
    <source>
        <strain evidence="10 11">PTG4-2</strain>
    </source>
</reference>
<keyword evidence="3 8" id="KW-0813">Transport</keyword>
<evidence type="ECO:0000313" key="11">
    <source>
        <dbReference type="Proteomes" id="UP000249590"/>
    </source>
</evidence>
<sequence length="290" mass="30920">MTPGRILLGLPAALVLSVLFGAYAVFFAVGLLTAVPNTADVAGPVTLDNYARFLLEPSYLAILWRTLWLSALLAVLAALLGYPVAYFIARTPSSFLRRFMLGALVVTMLAGSVSRAYSWLVILGNRGLINSFLLWTGLTDETVPLVYNELGVSIALVHFLLPFFVLTVFGSIKNLPVSLEESARNLGAGRLTVMAKVVIPLTFPAIAGGLAIVFSLAMSAFVFPLVLGGGRVRLLSNFIYDQVFVAFDRPFAAAVSLIFLVVALTALTLLTLVQNHARRVAVGGFGGKGA</sequence>
<dbReference type="AlphaFoldDB" id="A0A8B2NPF6"/>
<dbReference type="InterPro" id="IPR000515">
    <property type="entry name" value="MetI-like"/>
</dbReference>
<dbReference type="PANTHER" id="PTHR42929:SF1">
    <property type="entry name" value="INNER MEMBRANE ABC TRANSPORTER PERMEASE PROTEIN YDCU-RELATED"/>
    <property type="match status" value="1"/>
</dbReference>
<dbReference type="OrthoDB" id="9807047at2"/>
<evidence type="ECO:0000256" key="7">
    <source>
        <dbReference type="ARBA" id="ARBA00023136"/>
    </source>
</evidence>
<feature type="transmembrane region" description="Helical" evidence="8">
    <location>
        <begin position="150"/>
        <end position="172"/>
    </location>
</feature>
<protein>
    <recommendedName>
        <fullName evidence="9">ABC transmembrane type-1 domain-containing protein</fullName>
    </recommendedName>
</protein>
<accession>A0A8B2NPF6</accession>
<dbReference type="SUPFAM" id="SSF161098">
    <property type="entry name" value="MetI-like"/>
    <property type="match status" value="1"/>
</dbReference>
<keyword evidence="6 8" id="KW-1133">Transmembrane helix</keyword>
<dbReference type="Gene3D" id="1.10.3720.10">
    <property type="entry name" value="MetI-like"/>
    <property type="match status" value="1"/>
</dbReference>
<dbReference type="GO" id="GO:0005886">
    <property type="term" value="C:plasma membrane"/>
    <property type="evidence" value="ECO:0007669"/>
    <property type="project" value="UniProtKB-SubCell"/>
</dbReference>
<comment type="caution">
    <text evidence="10">The sequence shown here is derived from an EMBL/GenBank/DDBJ whole genome shotgun (WGS) entry which is preliminary data.</text>
</comment>
<keyword evidence="11" id="KW-1185">Reference proteome</keyword>
<feature type="transmembrane region" description="Helical" evidence="8">
    <location>
        <begin position="67"/>
        <end position="89"/>
    </location>
</feature>
<dbReference type="CDD" id="cd06261">
    <property type="entry name" value="TM_PBP2"/>
    <property type="match status" value="1"/>
</dbReference>
<evidence type="ECO:0000256" key="3">
    <source>
        <dbReference type="ARBA" id="ARBA00022448"/>
    </source>
</evidence>
<keyword evidence="4" id="KW-1003">Cell membrane</keyword>
<feature type="transmembrane region" description="Helical" evidence="8">
    <location>
        <begin position="12"/>
        <end position="35"/>
    </location>
</feature>
<dbReference type="EMBL" id="QHHQ01000002">
    <property type="protein sequence ID" value="RAI01775.1"/>
    <property type="molecule type" value="Genomic_DNA"/>
</dbReference>
<evidence type="ECO:0000259" key="9">
    <source>
        <dbReference type="PROSITE" id="PS50928"/>
    </source>
</evidence>
<evidence type="ECO:0000256" key="8">
    <source>
        <dbReference type="RuleBase" id="RU363032"/>
    </source>
</evidence>
<name>A0A8B2NPF6_9HYPH</name>
<dbReference type="PROSITE" id="PS50928">
    <property type="entry name" value="ABC_TM1"/>
    <property type="match status" value="1"/>
</dbReference>
<dbReference type="Pfam" id="PF00528">
    <property type="entry name" value="BPD_transp_1"/>
    <property type="match status" value="1"/>
</dbReference>
<dbReference type="InterPro" id="IPR035906">
    <property type="entry name" value="MetI-like_sf"/>
</dbReference>
<keyword evidence="7 8" id="KW-0472">Membrane</keyword>
<dbReference type="GO" id="GO:0055085">
    <property type="term" value="P:transmembrane transport"/>
    <property type="evidence" value="ECO:0007669"/>
    <property type="project" value="InterPro"/>
</dbReference>
<evidence type="ECO:0000256" key="2">
    <source>
        <dbReference type="ARBA" id="ARBA00007069"/>
    </source>
</evidence>
<comment type="similarity">
    <text evidence="2">Belongs to the binding-protein-dependent transport system permease family. CysTW subfamily.</text>
</comment>
<keyword evidence="5 8" id="KW-0812">Transmembrane</keyword>
<dbReference type="RefSeq" id="WP_111344899.1">
    <property type="nucleotide sequence ID" value="NZ_JAIWKD010000002.1"/>
</dbReference>
<dbReference type="PANTHER" id="PTHR42929">
    <property type="entry name" value="INNER MEMBRANE ABC TRANSPORTER PERMEASE PROTEIN YDCU-RELATED-RELATED"/>
    <property type="match status" value="1"/>
</dbReference>
<feature type="transmembrane region" description="Helical" evidence="8">
    <location>
        <begin position="193"/>
        <end position="226"/>
    </location>
</feature>
<evidence type="ECO:0000256" key="1">
    <source>
        <dbReference type="ARBA" id="ARBA00004651"/>
    </source>
</evidence>
<gene>
    <name evidence="10" type="ORF">DLJ53_10235</name>
</gene>
<evidence type="ECO:0000256" key="6">
    <source>
        <dbReference type="ARBA" id="ARBA00022989"/>
    </source>
</evidence>
<evidence type="ECO:0000256" key="5">
    <source>
        <dbReference type="ARBA" id="ARBA00022692"/>
    </source>
</evidence>
<proteinExistence type="inferred from homology"/>
<organism evidence="10 11">
    <name type="scientific">Acuticoccus sediminis</name>
    <dbReference type="NCBI Taxonomy" id="2184697"/>
    <lineage>
        <taxon>Bacteria</taxon>
        <taxon>Pseudomonadati</taxon>
        <taxon>Pseudomonadota</taxon>
        <taxon>Alphaproteobacteria</taxon>
        <taxon>Hyphomicrobiales</taxon>
        <taxon>Amorphaceae</taxon>
        <taxon>Acuticoccus</taxon>
    </lineage>
</organism>
<evidence type="ECO:0000313" key="10">
    <source>
        <dbReference type="EMBL" id="RAI01775.1"/>
    </source>
</evidence>
<evidence type="ECO:0000256" key="4">
    <source>
        <dbReference type="ARBA" id="ARBA00022475"/>
    </source>
</evidence>
<feature type="domain" description="ABC transmembrane type-1" evidence="9">
    <location>
        <begin position="63"/>
        <end position="270"/>
    </location>
</feature>
<feature type="transmembrane region" description="Helical" evidence="8">
    <location>
        <begin position="101"/>
        <end position="122"/>
    </location>
</feature>